<accession>A0A0B5J976</accession>
<dbReference type="RefSeq" id="YP_009119621.1">
    <property type="nucleotide sequence ID" value="NC_026440.1"/>
</dbReference>
<dbReference type="EMBL" id="KP136319">
    <property type="protein sequence ID" value="AJF97386.1"/>
    <property type="molecule type" value="Genomic_DNA"/>
</dbReference>
<evidence type="ECO:0000313" key="2">
    <source>
        <dbReference type="Proteomes" id="UP000202511"/>
    </source>
</evidence>
<dbReference type="GeneID" id="23462303"/>
<name>A0A0B5J976_9VIRU</name>
<proteinExistence type="predicted"/>
<evidence type="ECO:0000313" key="1">
    <source>
        <dbReference type="EMBL" id="AJF97386.1"/>
    </source>
</evidence>
<dbReference type="Proteomes" id="UP000202511">
    <property type="component" value="Segment"/>
</dbReference>
<protein>
    <submittedName>
        <fullName evidence="1">Uncharacterized protein</fullName>
    </submittedName>
</protein>
<dbReference type="KEGG" id="vg:23462303"/>
<organism evidence="1 2">
    <name type="scientific">Pandoravirus inopinatum</name>
    <dbReference type="NCBI Taxonomy" id="1605721"/>
    <lineage>
        <taxon>Viruses</taxon>
        <taxon>Pandoravirus</taxon>
    </lineage>
</organism>
<reference evidence="1 2" key="1">
    <citation type="journal article" date="2015" name="Parasitol. Res.">
        <title>Viruses in close associations with free-living amoebae.</title>
        <authorList>
            <person name="Scheid P."/>
        </authorList>
    </citation>
    <scope>NUCLEOTIDE SEQUENCE [LARGE SCALE GENOMIC DNA]</scope>
    <source>
        <strain evidence="1">KlaHel</strain>
    </source>
</reference>
<sequence length="316" mass="33888">MVKTCRGHLSVRGIREPTCTALNSTEDGLLIATRSLTESPFMRPMRTHIRRVDPANAKTPMAAASLGMLPRELVDMITRRITAIRDMGAWSLATGLPTTALQVDAARRGLLQNGERAVMAGAPVPIVEALLAHNVGDAYALLPVACKSGRTDAVKCLLVSLYRTERWTVDERGQCTVRLSTAYDRAVKAAINHDHGPALGCLMDGAGLFTLDDFVSGNVAKAAAFCEASGRLRCAAVLCRRLKARTVGACPIRSHQFVVAVLPPVLFYDALQCAAAIFEACPALWTDAPLVIEHASAVGAFGVARWIIGNRPKYNA</sequence>